<feature type="transmembrane region" description="Helical" evidence="7">
    <location>
        <begin position="120"/>
        <end position="141"/>
    </location>
</feature>
<comment type="subcellular location">
    <subcellularLocation>
        <location evidence="1">Cell membrane</location>
        <topology evidence="1">Multi-pass membrane protein</topology>
    </subcellularLocation>
</comment>
<evidence type="ECO:0000256" key="5">
    <source>
        <dbReference type="ARBA" id="ARBA00022989"/>
    </source>
</evidence>
<sequence>MTADTTFERTADTTIRGGSISGDTGLLILRLVFGLLFAAHGAQKLFGWFGGEGLAANNAGFEKMGFEPGTVFGTVAGLSEFAGGLLLALGAFTPLAAAIVLGTGIVIIDTGFSKGLLGGYEMGLLFAVVALAVAFTGPGRFSVDHGRAWARTGLTWGAVSVVTAVAAAGLTLITKAVL</sequence>
<evidence type="ECO:0000256" key="6">
    <source>
        <dbReference type="ARBA" id="ARBA00023136"/>
    </source>
</evidence>
<feature type="transmembrane region" description="Helical" evidence="7">
    <location>
        <begin position="85"/>
        <end position="108"/>
    </location>
</feature>
<dbReference type="PANTHER" id="PTHR33452:SF1">
    <property type="entry name" value="INNER MEMBRANE PROTEIN YPHA-RELATED"/>
    <property type="match status" value="1"/>
</dbReference>
<keyword evidence="9" id="KW-1185">Reference proteome</keyword>
<gene>
    <name evidence="8" type="ORF">HGA13_19025</name>
</gene>
<dbReference type="Proteomes" id="UP000565715">
    <property type="component" value="Unassembled WGS sequence"/>
</dbReference>
<evidence type="ECO:0000313" key="9">
    <source>
        <dbReference type="Proteomes" id="UP000565715"/>
    </source>
</evidence>
<accession>A0A846XN52</accession>
<proteinExistence type="inferred from homology"/>
<dbReference type="GO" id="GO:0005886">
    <property type="term" value="C:plasma membrane"/>
    <property type="evidence" value="ECO:0007669"/>
    <property type="project" value="UniProtKB-SubCell"/>
</dbReference>
<evidence type="ECO:0000256" key="4">
    <source>
        <dbReference type="ARBA" id="ARBA00022692"/>
    </source>
</evidence>
<dbReference type="RefSeq" id="WP_068043894.1">
    <property type="nucleotide sequence ID" value="NZ_JAAXOO010000004.1"/>
</dbReference>
<keyword evidence="5 7" id="KW-1133">Transmembrane helix</keyword>
<dbReference type="InterPro" id="IPR051907">
    <property type="entry name" value="DoxX-like_oxidoreductase"/>
</dbReference>
<comment type="similarity">
    <text evidence="2">Belongs to the DoxX family.</text>
</comment>
<dbReference type="PANTHER" id="PTHR33452">
    <property type="entry name" value="OXIDOREDUCTASE CATD-RELATED"/>
    <property type="match status" value="1"/>
</dbReference>
<keyword evidence="3" id="KW-1003">Cell membrane</keyword>
<evidence type="ECO:0000256" key="3">
    <source>
        <dbReference type="ARBA" id="ARBA00022475"/>
    </source>
</evidence>
<keyword evidence="6 7" id="KW-0472">Membrane</keyword>
<keyword evidence="4 7" id="KW-0812">Transmembrane</keyword>
<evidence type="ECO:0000256" key="7">
    <source>
        <dbReference type="SAM" id="Phobius"/>
    </source>
</evidence>
<evidence type="ECO:0000313" key="8">
    <source>
        <dbReference type="EMBL" id="NKY35144.1"/>
    </source>
</evidence>
<feature type="transmembrane region" description="Helical" evidence="7">
    <location>
        <begin position="153"/>
        <end position="173"/>
    </location>
</feature>
<evidence type="ECO:0000256" key="1">
    <source>
        <dbReference type="ARBA" id="ARBA00004651"/>
    </source>
</evidence>
<organism evidence="8 9">
    <name type="scientific">Nocardia speluncae</name>
    <dbReference type="NCBI Taxonomy" id="419477"/>
    <lineage>
        <taxon>Bacteria</taxon>
        <taxon>Bacillati</taxon>
        <taxon>Actinomycetota</taxon>
        <taxon>Actinomycetes</taxon>
        <taxon>Mycobacteriales</taxon>
        <taxon>Nocardiaceae</taxon>
        <taxon>Nocardia</taxon>
    </lineage>
</organism>
<dbReference type="Pfam" id="PF07681">
    <property type="entry name" value="DoxX"/>
    <property type="match status" value="1"/>
</dbReference>
<dbReference type="AlphaFoldDB" id="A0A846XN52"/>
<comment type="caution">
    <text evidence="8">The sequence shown here is derived from an EMBL/GenBank/DDBJ whole genome shotgun (WGS) entry which is preliminary data.</text>
</comment>
<reference evidence="8 9" key="1">
    <citation type="submission" date="2020-04" db="EMBL/GenBank/DDBJ databases">
        <title>MicrobeNet Type strains.</title>
        <authorList>
            <person name="Nicholson A.C."/>
        </authorList>
    </citation>
    <scope>NUCLEOTIDE SEQUENCE [LARGE SCALE GENOMIC DNA]</scope>
    <source>
        <strain evidence="8 9">DSM 45078</strain>
    </source>
</reference>
<protein>
    <submittedName>
        <fullName evidence="8">DoxX family protein</fullName>
    </submittedName>
</protein>
<dbReference type="EMBL" id="JAAXOO010000004">
    <property type="protein sequence ID" value="NKY35144.1"/>
    <property type="molecule type" value="Genomic_DNA"/>
</dbReference>
<name>A0A846XN52_9NOCA</name>
<feature type="transmembrane region" description="Helical" evidence="7">
    <location>
        <begin position="24"/>
        <end position="42"/>
    </location>
</feature>
<evidence type="ECO:0000256" key="2">
    <source>
        <dbReference type="ARBA" id="ARBA00006679"/>
    </source>
</evidence>
<dbReference type="InterPro" id="IPR032808">
    <property type="entry name" value="DoxX"/>
</dbReference>